<evidence type="ECO:0000256" key="3">
    <source>
        <dbReference type="ARBA" id="ARBA00022448"/>
    </source>
</evidence>
<feature type="compositionally biased region" description="Polar residues" evidence="10">
    <location>
        <begin position="59"/>
        <end position="86"/>
    </location>
</feature>
<organism evidence="12 13">
    <name type="scientific">Denitrificimonas halotolerans</name>
    <dbReference type="NCBI Taxonomy" id="3098930"/>
    <lineage>
        <taxon>Bacteria</taxon>
        <taxon>Pseudomonadati</taxon>
        <taxon>Pseudomonadota</taxon>
        <taxon>Gammaproteobacteria</taxon>
        <taxon>Pseudomonadales</taxon>
        <taxon>Pseudomonadaceae</taxon>
        <taxon>Denitrificimonas</taxon>
    </lineage>
</organism>
<evidence type="ECO:0000256" key="5">
    <source>
        <dbReference type="ARBA" id="ARBA00022519"/>
    </source>
</evidence>
<dbReference type="InterPro" id="IPR051045">
    <property type="entry name" value="TonB-dependent_transducer"/>
</dbReference>
<feature type="compositionally biased region" description="Low complexity" evidence="10">
    <location>
        <begin position="170"/>
        <end position="198"/>
    </location>
</feature>
<keyword evidence="7" id="KW-0653">Protein transport</keyword>
<keyword evidence="4" id="KW-1003">Cell membrane</keyword>
<keyword evidence="9" id="KW-0472">Membrane</keyword>
<dbReference type="RefSeq" id="WP_321553476.1">
    <property type="nucleotide sequence ID" value="NZ_JAXIVU010000008.1"/>
</dbReference>
<accession>A0ABU5GQW5</accession>
<gene>
    <name evidence="12" type="ORF">TOI97_07350</name>
</gene>
<dbReference type="PROSITE" id="PS52015">
    <property type="entry name" value="TONB_CTD"/>
    <property type="match status" value="1"/>
</dbReference>
<feature type="compositionally biased region" description="Polar residues" evidence="10">
    <location>
        <begin position="220"/>
        <end position="242"/>
    </location>
</feature>
<feature type="compositionally biased region" description="Low complexity" evidence="10">
    <location>
        <begin position="206"/>
        <end position="219"/>
    </location>
</feature>
<name>A0ABU5GQW5_9GAMM</name>
<evidence type="ECO:0000313" key="12">
    <source>
        <dbReference type="EMBL" id="MDY7219382.1"/>
    </source>
</evidence>
<dbReference type="SUPFAM" id="SSF74653">
    <property type="entry name" value="TolA/TonB C-terminal domain"/>
    <property type="match status" value="1"/>
</dbReference>
<evidence type="ECO:0000259" key="11">
    <source>
        <dbReference type="PROSITE" id="PS52015"/>
    </source>
</evidence>
<sequence length="363" mass="38611">MSACTSGAPVSPVAECPMTFSADNPFAQPKTTPSHAKRLAVALVVAALAHLAVIVQFNASPKPQPQPSTQLDVTLVSFSAGQNTTDPDAPALDSPSTQTATPALEAAQPTAPSTAPEPSPAAPSQPKAEPAEPSKPAAAVVAPHTQTTPAAPKPTPQAAQATPPQPQPKPQAVVQPKAAQPVAKAQPTPRPSTQRATQPTPPAKPAAPQAPATATGTQPLSFSRDQLSASLAKIQSRQSLNAPHSRISRHQRSTDQRDISYWYRDAWRKKVERIGNLNYPDAARRQGLYGRLRVRVLINRDGSLQQAQIVQSSGHAILDQGALNIIRMSAPYAPFSNELAAKYDQIEIIRNWYFNRGDRLSSQ</sequence>
<feature type="compositionally biased region" description="Low complexity" evidence="10">
    <location>
        <begin position="134"/>
        <end position="162"/>
    </location>
</feature>
<evidence type="ECO:0000256" key="1">
    <source>
        <dbReference type="ARBA" id="ARBA00004383"/>
    </source>
</evidence>
<comment type="caution">
    <text evidence="12">The sequence shown here is derived from an EMBL/GenBank/DDBJ whole genome shotgun (WGS) entry which is preliminary data.</text>
</comment>
<proteinExistence type="inferred from homology"/>
<keyword evidence="3" id="KW-0813">Transport</keyword>
<keyword evidence="6" id="KW-0812">Transmembrane</keyword>
<dbReference type="Gene3D" id="3.30.1150.10">
    <property type="match status" value="1"/>
</dbReference>
<evidence type="ECO:0000256" key="2">
    <source>
        <dbReference type="ARBA" id="ARBA00006555"/>
    </source>
</evidence>
<feature type="domain" description="TonB C-terminal" evidence="11">
    <location>
        <begin position="264"/>
        <end position="361"/>
    </location>
</feature>
<evidence type="ECO:0000256" key="7">
    <source>
        <dbReference type="ARBA" id="ARBA00022927"/>
    </source>
</evidence>
<dbReference type="EMBL" id="JAXIVU010000008">
    <property type="protein sequence ID" value="MDY7219382.1"/>
    <property type="molecule type" value="Genomic_DNA"/>
</dbReference>
<evidence type="ECO:0000256" key="8">
    <source>
        <dbReference type="ARBA" id="ARBA00022989"/>
    </source>
</evidence>
<comment type="subcellular location">
    <subcellularLocation>
        <location evidence="1">Cell inner membrane</location>
        <topology evidence="1">Single-pass membrane protein</topology>
        <orientation evidence="1">Periplasmic side</orientation>
    </subcellularLocation>
</comment>
<feature type="region of interest" description="Disordered" evidence="10">
    <location>
        <begin position="59"/>
        <end position="255"/>
    </location>
</feature>
<reference evidence="12 13" key="1">
    <citation type="submission" date="2023-12" db="EMBL/GenBank/DDBJ databases">
        <title>Denitrificimonas halotolerans sp. nov.,a novel species isolated from landfill leachate.</title>
        <authorList>
            <person name="Wang S."/>
        </authorList>
    </citation>
    <scope>NUCLEOTIDE SEQUENCE [LARGE SCALE GENOMIC DNA]</scope>
    <source>
        <strain evidence="12 13">JX-1</strain>
    </source>
</reference>
<evidence type="ECO:0000313" key="13">
    <source>
        <dbReference type="Proteomes" id="UP001294570"/>
    </source>
</evidence>
<keyword evidence="13" id="KW-1185">Reference proteome</keyword>
<dbReference type="NCBIfam" id="TIGR01352">
    <property type="entry name" value="tonB_Cterm"/>
    <property type="match status" value="1"/>
</dbReference>
<evidence type="ECO:0000256" key="10">
    <source>
        <dbReference type="SAM" id="MobiDB-lite"/>
    </source>
</evidence>
<evidence type="ECO:0000256" key="6">
    <source>
        <dbReference type="ARBA" id="ARBA00022692"/>
    </source>
</evidence>
<protein>
    <submittedName>
        <fullName evidence="12">TonB family protein</fullName>
    </submittedName>
</protein>
<feature type="compositionally biased region" description="Low complexity" evidence="10">
    <location>
        <begin position="105"/>
        <end position="114"/>
    </location>
</feature>
<evidence type="ECO:0000256" key="4">
    <source>
        <dbReference type="ARBA" id="ARBA00022475"/>
    </source>
</evidence>
<dbReference type="PANTHER" id="PTHR33446:SF11">
    <property type="entry name" value="TONB3"/>
    <property type="match status" value="1"/>
</dbReference>
<keyword evidence="5" id="KW-0997">Cell inner membrane</keyword>
<dbReference type="InterPro" id="IPR006260">
    <property type="entry name" value="TonB/TolA_C"/>
</dbReference>
<evidence type="ECO:0000256" key="9">
    <source>
        <dbReference type="ARBA" id="ARBA00023136"/>
    </source>
</evidence>
<comment type="similarity">
    <text evidence="2">Belongs to the TonB family.</text>
</comment>
<dbReference type="Proteomes" id="UP001294570">
    <property type="component" value="Unassembled WGS sequence"/>
</dbReference>
<dbReference type="PANTHER" id="PTHR33446">
    <property type="entry name" value="PROTEIN TONB-RELATED"/>
    <property type="match status" value="1"/>
</dbReference>
<keyword evidence="8" id="KW-1133">Transmembrane helix</keyword>
<dbReference type="InterPro" id="IPR037682">
    <property type="entry name" value="TonB_C"/>
</dbReference>
<dbReference type="Pfam" id="PF03544">
    <property type="entry name" value="TonB_C"/>
    <property type="match status" value="1"/>
</dbReference>